<comment type="caution">
    <text evidence="3">The sequence shown here is derived from an EMBL/GenBank/DDBJ whole genome shotgun (WGS) entry which is preliminary data.</text>
</comment>
<dbReference type="SMART" id="SM00564">
    <property type="entry name" value="PQQ"/>
    <property type="match status" value="7"/>
</dbReference>
<dbReference type="Proteomes" id="UP000746503">
    <property type="component" value="Unassembled WGS sequence"/>
</dbReference>
<dbReference type="InterPro" id="IPR002372">
    <property type="entry name" value="PQQ_rpt_dom"/>
</dbReference>
<accession>A0ABX1AWC7</accession>
<feature type="domain" description="Pyrrolo-quinoline quinone repeat" evidence="2">
    <location>
        <begin position="277"/>
        <end position="395"/>
    </location>
</feature>
<reference evidence="3 4" key="1">
    <citation type="submission" date="2020-03" db="EMBL/GenBank/DDBJ databases">
        <title>Draft genome of Streptomyces sp. ventii, isolated from the Axial Seamount in the Pacific Ocean, and resequencing of the two type strains Streptomyces lonarensis strain NCL 716 and Streptomyces bohaiensis strain 11A07.</title>
        <authorList>
            <person name="Loughran R.M."/>
            <person name="Pfannmuller K.M."/>
            <person name="Wasson B.J."/>
            <person name="Deadmond M.C."/>
            <person name="Paddock B.E."/>
            <person name="Koyack M.J."/>
            <person name="Gallegos D.A."/>
            <person name="Mitchell E.A."/>
            <person name="Ushijima B."/>
            <person name="Saw J.H."/>
            <person name="Mcphail K.L."/>
            <person name="Videau P."/>
        </authorList>
    </citation>
    <scope>NUCLEOTIDE SEQUENCE [LARGE SCALE GENOMIC DNA]</scope>
    <source>
        <strain evidence="4">5675061</strain>
    </source>
</reference>
<dbReference type="PANTHER" id="PTHR34512">
    <property type="entry name" value="CELL SURFACE PROTEIN"/>
    <property type="match status" value="1"/>
</dbReference>
<name>A0ABX1AWC7_9ACTN</name>
<feature type="region of interest" description="Disordered" evidence="1">
    <location>
        <begin position="53"/>
        <end position="95"/>
    </location>
</feature>
<gene>
    <name evidence="3" type="ORF">HCJ92_23435</name>
</gene>
<protein>
    <submittedName>
        <fullName evidence="3">PQQ-binding-like beta-propeller repeat protein</fullName>
    </submittedName>
</protein>
<dbReference type="Gene3D" id="2.130.10.10">
    <property type="entry name" value="YVTN repeat-like/Quinoprotein amine dehydrogenase"/>
    <property type="match status" value="2"/>
</dbReference>
<dbReference type="InterPro" id="IPR015943">
    <property type="entry name" value="WD40/YVTN_repeat-like_dom_sf"/>
</dbReference>
<feature type="domain" description="Pyrrolo-quinoline quinone repeat" evidence="2">
    <location>
        <begin position="160"/>
        <end position="267"/>
    </location>
</feature>
<sequence length="401" mass="41048">MRPNQQYLPGEPTSAARGAAVATVAGPEGEPARRTVLGLLGLAVLTVAGCAPGTDDRRADALTGDSRADSDSDSDNGAGGGSAEPGTALWSFGAGRPSRGPATRYGDVVLCGSGDTLHALDAADGLLGWERRTGPASAAPLHHGDGLYVALAGSDASGMVVLDPADGSPRWRHSTRLGVFAEPVADGDTVYLCGLDRTVHALDAATGQVRWTFETHGQVFNSPVLHEGQLHVATGNGVMHTLDTADGGELRRFTGGGQPLAPVRAESGLLLLADRVDSRLYALDPATGEETWSVAAAGGPTGLATAGDTVLLGAGRRLTAFGTEDGEERWRADAAPEHCPVTVVGTTACHRSAEAEVVALDLETGEHRWSHEADGAVLHLATDGDILYLGADGKVLTALAV</sequence>
<dbReference type="Pfam" id="PF13360">
    <property type="entry name" value="PQQ_2"/>
    <property type="match status" value="2"/>
</dbReference>
<dbReference type="SUPFAM" id="SSF50998">
    <property type="entry name" value="Quinoprotein alcohol dehydrogenase-like"/>
    <property type="match status" value="2"/>
</dbReference>
<dbReference type="InterPro" id="IPR018391">
    <property type="entry name" value="PQQ_b-propeller_rpt"/>
</dbReference>
<evidence type="ECO:0000259" key="2">
    <source>
        <dbReference type="Pfam" id="PF13360"/>
    </source>
</evidence>
<dbReference type="PANTHER" id="PTHR34512:SF30">
    <property type="entry name" value="OUTER MEMBRANE PROTEIN ASSEMBLY FACTOR BAMB"/>
    <property type="match status" value="1"/>
</dbReference>
<evidence type="ECO:0000313" key="4">
    <source>
        <dbReference type="Proteomes" id="UP000746503"/>
    </source>
</evidence>
<evidence type="ECO:0000256" key="1">
    <source>
        <dbReference type="SAM" id="MobiDB-lite"/>
    </source>
</evidence>
<dbReference type="InterPro" id="IPR011047">
    <property type="entry name" value="Quinoprotein_ADH-like_sf"/>
</dbReference>
<keyword evidence="4" id="KW-1185">Reference proteome</keyword>
<feature type="compositionally biased region" description="Basic and acidic residues" evidence="1">
    <location>
        <begin position="54"/>
        <end position="70"/>
    </location>
</feature>
<dbReference type="RefSeq" id="WP_167935614.1">
    <property type="nucleotide sequence ID" value="NZ_JAAVJB010000384.1"/>
</dbReference>
<proteinExistence type="predicted"/>
<evidence type="ECO:0000313" key="3">
    <source>
        <dbReference type="EMBL" id="NJP69153.1"/>
    </source>
</evidence>
<dbReference type="EMBL" id="JAAVJB010000384">
    <property type="protein sequence ID" value="NJP69153.1"/>
    <property type="molecule type" value="Genomic_DNA"/>
</dbReference>
<organism evidence="3 4">
    <name type="scientific">Streptomyces spiramenti</name>
    <dbReference type="NCBI Taxonomy" id="2720606"/>
    <lineage>
        <taxon>Bacteria</taxon>
        <taxon>Bacillati</taxon>
        <taxon>Actinomycetota</taxon>
        <taxon>Actinomycetes</taxon>
        <taxon>Kitasatosporales</taxon>
        <taxon>Streptomycetaceae</taxon>
        <taxon>Streptomyces</taxon>
    </lineage>
</organism>